<accession>A0AA39H4F9</accession>
<dbReference type="Proteomes" id="UP001175271">
    <property type="component" value="Unassembled WGS sequence"/>
</dbReference>
<keyword evidence="1" id="KW-0677">Repeat</keyword>
<feature type="compositionally biased region" description="Basic and acidic residues" evidence="2">
    <location>
        <begin position="218"/>
        <end position="227"/>
    </location>
</feature>
<feature type="transmembrane region" description="Helical" evidence="3">
    <location>
        <begin position="6"/>
        <end position="32"/>
    </location>
</feature>
<keyword evidence="6" id="KW-1185">Reference proteome</keyword>
<protein>
    <recommendedName>
        <fullName evidence="4">Nematode cuticle collagen N-terminal domain-containing protein</fullName>
    </recommendedName>
</protein>
<dbReference type="SMART" id="SM01088">
    <property type="entry name" value="Col_cuticle_N"/>
    <property type="match status" value="1"/>
</dbReference>
<feature type="compositionally biased region" description="Basic and acidic residues" evidence="2">
    <location>
        <begin position="138"/>
        <end position="148"/>
    </location>
</feature>
<feature type="compositionally biased region" description="Gly residues" evidence="2">
    <location>
        <begin position="170"/>
        <end position="179"/>
    </location>
</feature>
<gene>
    <name evidence="5" type="ORF">QR680_002887</name>
</gene>
<dbReference type="PANTHER" id="PTHR24637">
    <property type="entry name" value="COLLAGEN"/>
    <property type="match status" value="1"/>
</dbReference>
<name>A0AA39H4F9_9BILA</name>
<feature type="domain" description="Nematode cuticle collagen N-terminal" evidence="4">
    <location>
        <begin position="8"/>
        <end position="60"/>
    </location>
</feature>
<proteinExistence type="predicted"/>
<evidence type="ECO:0000313" key="5">
    <source>
        <dbReference type="EMBL" id="KAK0399068.1"/>
    </source>
</evidence>
<dbReference type="PANTHER" id="PTHR24637:SF421">
    <property type="entry name" value="CUTICLE COLLAGEN DPY-2"/>
    <property type="match status" value="1"/>
</dbReference>
<dbReference type="Pfam" id="PF01391">
    <property type="entry name" value="Collagen"/>
    <property type="match status" value="1"/>
</dbReference>
<dbReference type="InterPro" id="IPR002486">
    <property type="entry name" value="Col_cuticle_N"/>
</dbReference>
<keyword evidence="3" id="KW-1133">Transmembrane helix</keyword>
<evidence type="ECO:0000256" key="1">
    <source>
        <dbReference type="ARBA" id="ARBA00022737"/>
    </source>
</evidence>
<evidence type="ECO:0000259" key="4">
    <source>
        <dbReference type="SMART" id="SM01088"/>
    </source>
</evidence>
<keyword evidence="3" id="KW-0812">Transmembrane</keyword>
<evidence type="ECO:0000313" key="6">
    <source>
        <dbReference type="Proteomes" id="UP001175271"/>
    </source>
</evidence>
<dbReference type="InterPro" id="IPR008160">
    <property type="entry name" value="Collagen"/>
</dbReference>
<keyword evidence="3" id="KW-0472">Membrane</keyword>
<evidence type="ECO:0000256" key="3">
    <source>
        <dbReference type="SAM" id="Phobius"/>
    </source>
</evidence>
<dbReference type="AlphaFoldDB" id="A0AA39H4F9"/>
<sequence>MGGTTAHFAAYTAVGFSVLALVGCSVFLPVLWNKINSITDSLESDMVEFRELQTDAWARIHGHNGNSEALGLHLIRPKRQVTGPGQCSCNAQNRCAPGPPGPAGEFGQRGEPGFPGQPGLPGQPGEPGHPGKLGEPGFRGRDGTRGGKGEAGTPGQKGPLGPPGFQGPAGHDGGQGIPGSQGSPGPVGQPGPPGNQGFPGAMGPPGGPGEDASYCPCPERRTKSSKS</sequence>
<feature type="region of interest" description="Disordered" evidence="2">
    <location>
        <begin position="98"/>
        <end position="227"/>
    </location>
</feature>
<evidence type="ECO:0000256" key="2">
    <source>
        <dbReference type="SAM" id="MobiDB-lite"/>
    </source>
</evidence>
<organism evidence="5 6">
    <name type="scientific">Steinernema hermaphroditum</name>
    <dbReference type="NCBI Taxonomy" id="289476"/>
    <lineage>
        <taxon>Eukaryota</taxon>
        <taxon>Metazoa</taxon>
        <taxon>Ecdysozoa</taxon>
        <taxon>Nematoda</taxon>
        <taxon>Chromadorea</taxon>
        <taxon>Rhabditida</taxon>
        <taxon>Tylenchina</taxon>
        <taxon>Panagrolaimomorpha</taxon>
        <taxon>Strongyloidoidea</taxon>
        <taxon>Steinernematidae</taxon>
        <taxon>Steinernema</taxon>
    </lineage>
</organism>
<dbReference type="EMBL" id="JAUCMV010000005">
    <property type="protein sequence ID" value="KAK0399068.1"/>
    <property type="molecule type" value="Genomic_DNA"/>
</dbReference>
<dbReference type="Pfam" id="PF01484">
    <property type="entry name" value="Col_cuticle_N"/>
    <property type="match status" value="1"/>
</dbReference>
<comment type="caution">
    <text evidence="5">The sequence shown here is derived from an EMBL/GenBank/DDBJ whole genome shotgun (WGS) entry which is preliminary data.</text>
</comment>
<reference evidence="5" key="1">
    <citation type="submission" date="2023-06" db="EMBL/GenBank/DDBJ databases">
        <title>Genomic analysis of the entomopathogenic nematode Steinernema hermaphroditum.</title>
        <authorList>
            <person name="Schwarz E.M."/>
            <person name="Heppert J.K."/>
            <person name="Baniya A."/>
            <person name="Schwartz H.T."/>
            <person name="Tan C.-H."/>
            <person name="Antoshechkin I."/>
            <person name="Sternberg P.W."/>
            <person name="Goodrich-Blair H."/>
            <person name="Dillman A.R."/>
        </authorList>
    </citation>
    <scope>NUCLEOTIDE SEQUENCE</scope>
    <source>
        <strain evidence="5">PS9179</strain>
        <tissue evidence="5">Whole animal</tissue>
    </source>
</reference>
<dbReference type="GO" id="GO:0042302">
    <property type="term" value="F:structural constituent of cuticle"/>
    <property type="evidence" value="ECO:0007669"/>
    <property type="project" value="InterPro"/>
</dbReference>